<accession>A0A382R668</accession>
<protein>
    <submittedName>
        <fullName evidence="1">Uncharacterized protein</fullName>
    </submittedName>
</protein>
<dbReference type="EMBL" id="UINC01119415">
    <property type="protein sequence ID" value="SVC93219.1"/>
    <property type="molecule type" value="Genomic_DNA"/>
</dbReference>
<reference evidence="1" key="1">
    <citation type="submission" date="2018-05" db="EMBL/GenBank/DDBJ databases">
        <authorList>
            <person name="Lanie J.A."/>
            <person name="Ng W.-L."/>
            <person name="Kazmierczak K.M."/>
            <person name="Andrzejewski T.M."/>
            <person name="Davidsen T.M."/>
            <person name="Wayne K.J."/>
            <person name="Tettelin H."/>
            <person name="Glass J.I."/>
            <person name="Rusch D."/>
            <person name="Podicherti R."/>
            <person name="Tsui H.-C.T."/>
            <person name="Winkler M.E."/>
        </authorList>
    </citation>
    <scope>NUCLEOTIDE SEQUENCE</scope>
</reference>
<feature type="non-terminal residue" evidence="1">
    <location>
        <position position="39"/>
    </location>
</feature>
<dbReference type="AlphaFoldDB" id="A0A382R668"/>
<gene>
    <name evidence="1" type="ORF">METZ01_LOCUS346073</name>
</gene>
<sequence length="39" mass="4578">MYKNMNTVPIGTKMKIKKTGEIVTLVQIFHFPTTFKVEY</sequence>
<proteinExistence type="predicted"/>
<organism evidence="1">
    <name type="scientific">marine metagenome</name>
    <dbReference type="NCBI Taxonomy" id="408172"/>
    <lineage>
        <taxon>unclassified sequences</taxon>
        <taxon>metagenomes</taxon>
        <taxon>ecological metagenomes</taxon>
    </lineage>
</organism>
<evidence type="ECO:0000313" key="1">
    <source>
        <dbReference type="EMBL" id="SVC93219.1"/>
    </source>
</evidence>
<name>A0A382R668_9ZZZZ</name>